<name>A0ACC8XE39_9FIRM</name>
<accession>A0ACC8XE39</accession>
<evidence type="ECO:0000313" key="2">
    <source>
        <dbReference type="Proteomes" id="UP000188605"/>
    </source>
</evidence>
<reference evidence="1" key="1">
    <citation type="submission" date="2016-08" db="EMBL/GenBank/DDBJ databases">
        <authorList>
            <person name="Ngugi D.K."/>
            <person name="Miyake S."/>
            <person name="Stingl U."/>
        </authorList>
    </citation>
    <scope>NUCLEOTIDE SEQUENCE</scope>
    <source>
        <strain evidence="1">SCG-B11WGA-EpuloA1</strain>
    </source>
</reference>
<evidence type="ECO:0000313" key="1">
    <source>
        <dbReference type="EMBL" id="ONI41075.1"/>
    </source>
</evidence>
<comment type="caution">
    <text evidence="1">The sequence shown here is derived from an EMBL/GenBank/DDBJ whole genome shotgun (WGS) entry which is preliminary data.</text>
</comment>
<proteinExistence type="predicted"/>
<gene>
    <name evidence="1" type="ORF">AN396_04810</name>
</gene>
<protein>
    <submittedName>
        <fullName evidence="1">Phosphopantothenoylcysteine decarboxylase</fullName>
    </submittedName>
</protein>
<dbReference type="EMBL" id="LJDB01000043">
    <property type="protein sequence ID" value="ONI41075.1"/>
    <property type="molecule type" value="Genomic_DNA"/>
</dbReference>
<organism evidence="1 2">
    <name type="scientific">Candidatus Epulonipiscium fishelsonii</name>
    <dbReference type="NCBI Taxonomy" id="77094"/>
    <lineage>
        <taxon>Bacteria</taxon>
        <taxon>Bacillati</taxon>
        <taxon>Bacillota</taxon>
        <taxon>Clostridia</taxon>
        <taxon>Lachnospirales</taxon>
        <taxon>Lachnospiraceae</taxon>
        <taxon>Candidatus Epulonipiscium</taxon>
    </lineage>
</organism>
<keyword evidence="2" id="KW-1185">Reference proteome</keyword>
<sequence length="397" mass="43598">MKKHIIVGISGGIAVYKALDLISKLKKSGYDITVVMTENATKFVNPISFEIISQNYVVKDTFENYVKGKVEHIELAKSADLLIVVPATANIIGKVANGIADDILSTTILATKATKIFAPAMNTMMYENDIVQDNIKYLKTKGYKFIEPASGMLACGDVGKGKLPSTDIIYDYITSVLNINQDLKDRTILITAGPTIEPIDPMRYITNHSTGKMGYSIAQCAINRGANVILISGPTNLDPPPLAKVINIKTANEMYTQVHKYFNEADIVIKTAAVADYRPELEQKEKIKKSDDNLTLKLVSNKDILKSLGEIKKDKVLVGFAAETRDLITYAKEKILKKNLDFIVANDISREGAGFGVDTNIASIIKSNDEIISYPKISKSELADIILTEAKSYLPHS</sequence>
<dbReference type="Proteomes" id="UP000188605">
    <property type="component" value="Unassembled WGS sequence"/>
</dbReference>